<dbReference type="PROSITE" id="PS52035">
    <property type="entry name" value="PEPTIDASE_M14"/>
    <property type="match status" value="1"/>
</dbReference>
<comment type="similarity">
    <text evidence="2 5">Belongs to the peptidase M14 family.</text>
</comment>
<comment type="caution">
    <text evidence="7">The sequence shown here is derived from an EMBL/GenBank/DDBJ whole genome shotgun (WGS) entry which is preliminary data.</text>
</comment>
<accession>A0ABR1ARE9</accession>
<comment type="caution">
    <text evidence="5">Lacks conserved residue(s) required for the propagation of feature annotation.</text>
</comment>
<sequence>MNKEQRNLLIAKRGHPMTWMRYHRYADMVRYMEFLAFSYPNRVQILTIGHTTNGLPLRVIKFFSKASDKIDEKETEKPVIWIDGGMHGREWITSSVVLYIARQLIENYNKHKEMADSAVWYFLPVANPDGYEYTHSRDRLWKKTRSVHESSNSNLIKKLLFGSCEGVDLNQNFDYHWGENLSASVDPCQDGYPGPGPLSEPEAQAISNFIMLNKNRIKMFVTLHSYSQKWLIPWSYTLKKAADYRELERFAKKAAKAVALVFGSHYDVGSSSSLMYPTSGTAEDWAKGAAEIKYSYSIMLRDRGSFGFLLPAAQIVPTAKEIFVAMKVLAKMMTEKKRH</sequence>
<dbReference type="PROSITE" id="PS00132">
    <property type="entry name" value="CARBOXYPEPT_ZN_1"/>
    <property type="match status" value="1"/>
</dbReference>
<keyword evidence="3" id="KW-0479">Metal-binding</keyword>
<dbReference type="Pfam" id="PF00246">
    <property type="entry name" value="Peptidase_M14"/>
    <property type="match status" value="1"/>
</dbReference>
<dbReference type="PRINTS" id="PR00765">
    <property type="entry name" value="CRBOXYPTASEA"/>
</dbReference>
<dbReference type="InterPro" id="IPR000834">
    <property type="entry name" value="Peptidase_M14"/>
</dbReference>
<dbReference type="Gene3D" id="3.40.630.10">
    <property type="entry name" value="Zn peptidases"/>
    <property type="match status" value="1"/>
</dbReference>
<comment type="cofactor">
    <cofactor evidence="1">
        <name>Zn(2+)</name>
        <dbReference type="ChEBI" id="CHEBI:29105"/>
    </cofactor>
</comment>
<organism evidence="7 8">
    <name type="scientific">Polyplax serrata</name>
    <name type="common">Common mouse louse</name>
    <dbReference type="NCBI Taxonomy" id="468196"/>
    <lineage>
        <taxon>Eukaryota</taxon>
        <taxon>Metazoa</taxon>
        <taxon>Ecdysozoa</taxon>
        <taxon>Arthropoda</taxon>
        <taxon>Hexapoda</taxon>
        <taxon>Insecta</taxon>
        <taxon>Pterygota</taxon>
        <taxon>Neoptera</taxon>
        <taxon>Paraneoptera</taxon>
        <taxon>Psocodea</taxon>
        <taxon>Troctomorpha</taxon>
        <taxon>Phthiraptera</taxon>
        <taxon>Anoplura</taxon>
        <taxon>Polyplacidae</taxon>
        <taxon>Polyplax</taxon>
    </lineage>
</organism>
<dbReference type="EMBL" id="JAWJWF010000045">
    <property type="protein sequence ID" value="KAK6626506.1"/>
    <property type="molecule type" value="Genomic_DNA"/>
</dbReference>
<gene>
    <name evidence="7" type="ORF">RUM44_008979</name>
</gene>
<dbReference type="SMART" id="SM00631">
    <property type="entry name" value="Zn_pept"/>
    <property type="match status" value="1"/>
</dbReference>
<evidence type="ECO:0000259" key="6">
    <source>
        <dbReference type="PROSITE" id="PS52035"/>
    </source>
</evidence>
<dbReference type="InterPro" id="IPR057246">
    <property type="entry name" value="CARBOXYPEPT_ZN_1"/>
</dbReference>
<evidence type="ECO:0000313" key="8">
    <source>
        <dbReference type="Proteomes" id="UP001359485"/>
    </source>
</evidence>
<name>A0ABR1ARE9_POLSC</name>
<keyword evidence="4" id="KW-0862">Zinc</keyword>
<dbReference type="Proteomes" id="UP001359485">
    <property type="component" value="Unassembled WGS sequence"/>
</dbReference>
<keyword evidence="8" id="KW-1185">Reference proteome</keyword>
<feature type="domain" description="Peptidase M14" evidence="6">
    <location>
        <begin position="21"/>
        <end position="333"/>
    </location>
</feature>
<dbReference type="PANTHER" id="PTHR11705">
    <property type="entry name" value="PROTEASE FAMILY M14 CARBOXYPEPTIDASE A,B"/>
    <property type="match status" value="1"/>
</dbReference>
<evidence type="ECO:0000256" key="5">
    <source>
        <dbReference type="PROSITE-ProRule" id="PRU01379"/>
    </source>
</evidence>
<reference evidence="7 8" key="1">
    <citation type="submission" date="2023-09" db="EMBL/GenBank/DDBJ databases">
        <title>Genomes of two closely related lineages of the louse Polyplax serrata with different host specificities.</title>
        <authorList>
            <person name="Martinu J."/>
            <person name="Tarabai H."/>
            <person name="Stefka J."/>
            <person name="Hypsa V."/>
        </authorList>
    </citation>
    <scope>NUCLEOTIDE SEQUENCE [LARGE SCALE GENOMIC DNA]</scope>
    <source>
        <strain evidence="7">98ZLc_SE</strain>
    </source>
</reference>
<proteinExistence type="inferred from homology"/>
<dbReference type="SUPFAM" id="SSF53187">
    <property type="entry name" value="Zn-dependent exopeptidases"/>
    <property type="match status" value="1"/>
</dbReference>
<evidence type="ECO:0000313" key="7">
    <source>
        <dbReference type="EMBL" id="KAK6626506.1"/>
    </source>
</evidence>
<evidence type="ECO:0000256" key="1">
    <source>
        <dbReference type="ARBA" id="ARBA00001947"/>
    </source>
</evidence>
<evidence type="ECO:0000256" key="3">
    <source>
        <dbReference type="ARBA" id="ARBA00022723"/>
    </source>
</evidence>
<evidence type="ECO:0000256" key="4">
    <source>
        <dbReference type="ARBA" id="ARBA00022833"/>
    </source>
</evidence>
<dbReference type="PANTHER" id="PTHR11705:SF91">
    <property type="entry name" value="FI01817P-RELATED"/>
    <property type="match status" value="1"/>
</dbReference>
<dbReference type="CDD" id="cd03860">
    <property type="entry name" value="M14_CP_A-B_like"/>
    <property type="match status" value="1"/>
</dbReference>
<evidence type="ECO:0000256" key="2">
    <source>
        <dbReference type="ARBA" id="ARBA00005988"/>
    </source>
</evidence>
<protein>
    <recommendedName>
        <fullName evidence="6">Peptidase M14 domain-containing protein</fullName>
    </recommendedName>
</protein>